<name>A0AAD9MWT7_9ANNE</name>
<evidence type="ECO:0000313" key="2">
    <source>
        <dbReference type="Proteomes" id="UP001208570"/>
    </source>
</evidence>
<accession>A0AAD9MWT7</accession>
<dbReference type="EMBL" id="JAODUP010000573">
    <property type="protein sequence ID" value="KAK2147038.1"/>
    <property type="molecule type" value="Genomic_DNA"/>
</dbReference>
<protein>
    <submittedName>
        <fullName evidence="1">Uncharacterized protein</fullName>
    </submittedName>
</protein>
<gene>
    <name evidence="1" type="ORF">LSH36_573g06022</name>
</gene>
<dbReference type="Proteomes" id="UP001208570">
    <property type="component" value="Unassembled WGS sequence"/>
</dbReference>
<feature type="non-terminal residue" evidence="1">
    <location>
        <position position="396"/>
    </location>
</feature>
<dbReference type="PANTHER" id="PTHR16166:SF146">
    <property type="entry name" value="VACUOLAR PROTEIN SORTING-ASSOCIATED PROTEIN 13A-LIKE ISOFORM X1"/>
    <property type="match status" value="1"/>
</dbReference>
<dbReference type="GO" id="GO:0045053">
    <property type="term" value="P:protein retention in Golgi apparatus"/>
    <property type="evidence" value="ECO:0007669"/>
    <property type="project" value="TreeGrafter"/>
</dbReference>
<evidence type="ECO:0000313" key="1">
    <source>
        <dbReference type="EMBL" id="KAK2147038.1"/>
    </source>
</evidence>
<dbReference type="AlphaFoldDB" id="A0AAD9MWT7"/>
<dbReference type="PANTHER" id="PTHR16166">
    <property type="entry name" value="VACUOLAR PROTEIN SORTING-ASSOCIATED PROTEIN VPS13"/>
    <property type="match status" value="1"/>
</dbReference>
<reference evidence="1" key="1">
    <citation type="journal article" date="2023" name="Mol. Biol. Evol.">
        <title>Third-Generation Sequencing Reveals the Adaptive Role of the Epigenome in Three Deep-Sea Polychaetes.</title>
        <authorList>
            <person name="Perez M."/>
            <person name="Aroh O."/>
            <person name="Sun Y."/>
            <person name="Lan Y."/>
            <person name="Juniper S.K."/>
            <person name="Young C.R."/>
            <person name="Angers B."/>
            <person name="Qian P.Y."/>
        </authorList>
    </citation>
    <scope>NUCLEOTIDE SEQUENCE</scope>
    <source>
        <strain evidence="1">P08H-3</strain>
    </source>
</reference>
<keyword evidence="2" id="KW-1185">Reference proteome</keyword>
<sequence>DRYRQYKKLYKMYLAHPQKSAELCTLEDQLDVASIVIAREHAKLEFAKEAPNKVTHQKPREGWWSWWAAEGDPDHNDDDDEGEVIVYRPSNLPEWLKQLTPDERSNLFKSIGYDENQNIEPQPQVTPSITNQVFSMEFEMNPVHVQADYSAILKIQPVEILYDETIHLSVHMKSPYIVIPEFGTLHRGGNVLVMDFGKLKVESELQPQYLSMEIYYIRYPDIVLHKIEARLSTLKLNLSDEKILMLSDFYKHMPMPHSNSMMGLDDSIDGHIEPVLPIMDEKDVQMEPSVGDLKHIRHSVHRNSVVKHKTSSHQHHQRRLTSSVSLMSGVRYLYTQSLFQSPVCLMTDTGTSAKNIHVAPPGRSGDCVYHTCQQGDLSKLLMYVVGGEHILEVRFR</sequence>
<proteinExistence type="predicted"/>
<dbReference type="GO" id="GO:0006623">
    <property type="term" value="P:protein targeting to vacuole"/>
    <property type="evidence" value="ECO:0007669"/>
    <property type="project" value="TreeGrafter"/>
</dbReference>
<comment type="caution">
    <text evidence="1">The sequence shown here is derived from an EMBL/GenBank/DDBJ whole genome shotgun (WGS) entry which is preliminary data.</text>
</comment>
<dbReference type="InterPro" id="IPR026847">
    <property type="entry name" value="VPS13"/>
</dbReference>
<organism evidence="1 2">
    <name type="scientific">Paralvinella palmiformis</name>
    <dbReference type="NCBI Taxonomy" id="53620"/>
    <lineage>
        <taxon>Eukaryota</taxon>
        <taxon>Metazoa</taxon>
        <taxon>Spiralia</taxon>
        <taxon>Lophotrochozoa</taxon>
        <taxon>Annelida</taxon>
        <taxon>Polychaeta</taxon>
        <taxon>Sedentaria</taxon>
        <taxon>Canalipalpata</taxon>
        <taxon>Terebellida</taxon>
        <taxon>Terebelliformia</taxon>
        <taxon>Alvinellidae</taxon>
        <taxon>Paralvinella</taxon>
    </lineage>
</organism>